<accession>A0A164KHR6</accession>
<dbReference type="AlphaFoldDB" id="A0A164KHR6"/>
<protein>
    <submittedName>
        <fullName evidence="1">MutT/nudix family protein</fullName>
    </submittedName>
</protein>
<evidence type="ECO:0000313" key="1">
    <source>
        <dbReference type="EMBL" id="KZD50497.1"/>
    </source>
</evidence>
<organism evidence="1 2">
    <name type="scientific">Bacillus cereus</name>
    <dbReference type="NCBI Taxonomy" id="1396"/>
    <lineage>
        <taxon>Bacteria</taxon>
        <taxon>Bacillati</taxon>
        <taxon>Bacillota</taxon>
        <taxon>Bacilli</taxon>
        <taxon>Bacillales</taxon>
        <taxon>Bacillaceae</taxon>
        <taxon>Bacillus</taxon>
        <taxon>Bacillus cereus group</taxon>
    </lineage>
</organism>
<proteinExistence type="predicted"/>
<sequence length="54" mass="6428">MEYKTPKHIVAVAGYLTNEKGEVLLAKVHWRADTWKKEKRSIKQFVGKCLRRWV</sequence>
<reference evidence="1 2" key="1">
    <citation type="submission" date="2015-09" db="EMBL/GenBank/DDBJ databases">
        <title>Bacillus cereus food isolates.</title>
        <authorList>
            <person name="Boekhorst J."/>
        </authorList>
    </citation>
    <scope>NUCLEOTIDE SEQUENCE [LARGE SCALE GENOMIC DNA]</scope>
    <source>
        <strain evidence="1 2">B4088</strain>
    </source>
</reference>
<evidence type="ECO:0000313" key="2">
    <source>
        <dbReference type="Proteomes" id="UP000076482"/>
    </source>
</evidence>
<gene>
    <name evidence="1" type="ORF">B4088_6326</name>
</gene>
<dbReference type="EMBL" id="LJKE01000130">
    <property type="protein sequence ID" value="KZD50497.1"/>
    <property type="molecule type" value="Genomic_DNA"/>
</dbReference>
<name>A0A164KHR6_BACCE</name>
<comment type="caution">
    <text evidence="1">The sequence shown here is derived from an EMBL/GenBank/DDBJ whole genome shotgun (WGS) entry which is preliminary data.</text>
</comment>
<dbReference type="Proteomes" id="UP000076482">
    <property type="component" value="Unassembled WGS sequence"/>
</dbReference>
<dbReference type="PATRIC" id="fig|1396.535.peg.6097"/>